<dbReference type="InterPro" id="IPR036291">
    <property type="entry name" value="NAD(P)-bd_dom_sf"/>
</dbReference>
<evidence type="ECO:0000313" key="3">
    <source>
        <dbReference type="Proteomes" id="UP000638836"/>
    </source>
</evidence>
<protein>
    <submittedName>
        <fullName evidence="2">NAD(P)H-binding protein</fullName>
    </submittedName>
</protein>
<comment type="caution">
    <text evidence="2">The sequence shown here is derived from an EMBL/GenBank/DDBJ whole genome shotgun (WGS) entry which is preliminary data.</text>
</comment>
<dbReference type="PANTHER" id="PTHR43355:SF2">
    <property type="entry name" value="FLAVIN REDUCTASE (NADPH)"/>
    <property type="match status" value="1"/>
</dbReference>
<dbReference type="CDD" id="cd05244">
    <property type="entry name" value="BVR-B_like_SDR_a"/>
    <property type="match status" value="1"/>
</dbReference>
<organism evidence="2 3">
    <name type="scientific">Carnobacterium inhibens</name>
    <dbReference type="NCBI Taxonomy" id="147709"/>
    <lineage>
        <taxon>Bacteria</taxon>
        <taxon>Bacillati</taxon>
        <taxon>Bacillota</taxon>
        <taxon>Bacilli</taxon>
        <taxon>Lactobacillales</taxon>
        <taxon>Carnobacteriaceae</taxon>
        <taxon>Carnobacterium</taxon>
    </lineage>
</organism>
<dbReference type="Gene3D" id="3.40.50.720">
    <property type="entry name" value="NAD(P)-binding Rossmann-like Domain"/>
    <property type="match status" value="1"/>
</dbReference>
<proteinExistence type="predicted"/>
<evidence type="ECO:0000313" key="2">
    <source>
        <dbReference type="EMBL" id="MBC9824376.1"/>
    </source>
</evidence>
<sequence length="212" mass="23255">MKIGIVGATGKAGSKISAEALMRGHDVIPLVRNASKLVDQQGNHFIEKDLYNLTYEDIKDLDVVVDAFNAPPGKETLHQTSLAYLVSLLQGYEVPRLVVVGGAGSLFVDDKMTTRLMDTPDFPEAAKPTALNMAKAFEQLQLAESVNWTYISPSAFFNPEGKRTGSYQLGQDRLLVNSSGESEISYADFALALVDEIENQQFIHQRITVCSE</sequence>
<dbReference type="PANTHER" id="PTHR43355">
    <property type="entry name" value="FLAVIN REDUCTASE (NADPH)"/>
    <property type="match status" value="1"/>
</dbReference>
<reference evidence="2 3" key="1">
    <citation type="journal article" date="2020" name="Microorganisms">
        <title>New Insight into Antimicrobial Compounds from Food and Marine-Sourced Carnobacterium Species through Phenotype and Genome Analyses.</title>
        <authorList>
            <person name="Begrem S."/>
            <person name="Ivaniuk F."/>
            <person name="Gigout-Chevalier F."/>
            <person name="Kolypczuk L."/>
            <person name="Bonnetot S."/>
            <person name="Leroi F."/>
            <person name="Grovel O."/>
            <person name="Delbarre-Ladrat C."/>
            <person name="Passerini D."/>
        </authorList>
    </citation>
    <scope>NUCLEOTIDE SEQUENCE [LARGE SCALE GENOMIC DNA]</scope>
    <source>
        <strain evidence="2 3">MIP2551</strain>
    </source>
</reference>
<dbReference type="InterPro" id="IPR051606">
    <property type="entry name" value="Polyketide_Oxido-like"/>
</dbReference>
<gene>
    <name evidence="2" type="ORF">GLO26_00850</name>
</gene>
<dbReference type="RefSeq" id="WP_023178855.1">
    <property type="nucleotide sequence ID" value="NZ_JAMAYM010000001.1"/>
</dbReference>
<name>A0ABR7TAV2_9LACT</name>
<dbReference type="SUPFAM" id="SSF51735">
    <property type="entry name" value="NAD(P)-binding Rossmann-fold domains"/>
    <property type="match status" value="1"/>
</dbReference>
<evidence type="ECO:0000259" key="1">
    <source>
        <dbReference type="Pfam" id="PF13460"/>
    </source>
</evidence>
<dbReference type="Proteomes" id="UP000638836">
    <property type="component" value="Unassembled WGS sequence"/>
</dbReference>
<dbReference type="InterPro" id="IPR016040">
    <property type="entry name" value="NAD(P)-bd_dom"/>
</dbReference>
<dbReference type="Pfam" id="PF13460">
    <property type="entry name" value="NAD_binding_10"/>
    <property type="match status" value="1"/>
</dbReference>
<accession>A0ABR7TAV2</accession>
<keyword evidence="3" id="KW-1185">Reference proteome</keyword>
<feature type="domain" description="NAD(P)-binding" evidence="1">
    <location>
        <begin position="7"/>
        <end position="199"/>
    </location>
</feature>
<dbReference type="EMBL" id="WNJQ01000001">
    <property type="protein sequence ID" value="MBC9824376.1"/>
    <property type="molecule type" value="Genomic_DNA"/>
</dbReference>